<dbReference type="GO" id="GO:0006310">
    <property type="term" value="P:DNA recombination"/>
    <property type="evidence" value="ECO:0007669"/>
    <property type="project" value="UniProtKB-KW"/>
</dbReference>
<dbReference type="NCBIfam" id="TIGR02776">
    <property type="entry name" value="NHEJ_ligase_prk"/>
    <property type="match status" value="1"/>
</dbReference>
<evidence type="ECO:0000256" key="21">
    <source>
        <dbReference type="SAM" id="MobiDB-lite"/>
    </source>
</evidence>
<sequence>MTPSDKLNTYRTMRSAEKTPEPFGSKNASRPHFFVVQKHAARQLHYDFRLEWGGTLVSWAVPKGPSPNPEDKRFAAHVEDHPVEYGDFEGIIPAGNYGAGNVIVWDRGRWVPLDEPDQGLAEGKLHFELHGHKLRGIWLLIQINKKAGGKEWLLRKKPDNWTSTEENPFPEESVLSGLLVEELDQSSKKTVALRKKLKRKKVPEGTVDPFKAKLMLAKTADGPFSDPEWLYELKYDGYRVLASRDAEGEPSLRSRNGHNITEVFPDIALSLKHLPFNNLVLDGELVVLNETSQPDFGLLQKRAKLHRRRDIERASVELPACLFVFDVLAAEGHDFRTLPLLERKKWLPEILPPIGPLRYTDHYVEHGEIMFEKVTELGFEGVMAKRADSPYKGLRSPQWLKIPADKTGDFVVCGFSAGQGSRVGVGALHLGAYKGGKLTYVGRVGTGFSDQQLSEFYEVLKPKRVKSPLCAGVTPKSGKHTWVQPEYVVEVRYKILTRSGNLRMPVYLRTRDDKTPEDCVLDGGEIIEAPEIAEGGDESETEVSQPQIIEEKIVHYSNQDKVFWPKEGYTKGDLVEYYRKIYPYLAPYLKDRPLVLTRYPDGIEGKSFYQKNVPDFLPSWIRTETVWSEGSQKDIRYLVCDDEESLMYIINMGSIPLHLWSSRVDNLAHPDWCILDLDPKGAPFKDVITLAKAIRKLCDEIGLSCYVKTTGSTGLHILVPLGGICTYEQSRMLGHLIARVIESRHGKISTTARSIPARKGRVYLDYLQNRHGQLLVSPYCVRPLETAPASAPLEWKEVTSKLSPQKFNIKNLPTRLKRKKSDPMTPVLTEKPDLVAALGKLSEFLGDAG</sequence>
<keyword evidence="3 23" id="KW-0436">Ligase</keyword>
<dbReference type="InterPro" id="IPR012340">
    <property type="entry name" value="NA-bd_OB-fold"/>
</dbReference>
<dbReference type="Pfam" id="PF13298">
    <property type="entry name" value="LigD_N"/>
    <property type="match status" value="1"/>
</dbReference>
<dbReference type="PROSITE" id="PS50160">
    <property type="entry name" value="DNA_LIGASE_A3"/>
    <property type="match status" value="1"/>
</dbReference>
<accession>A0A7Y2EAX1</accession>
<dbReference type="Gene3D" id="3.30.1490.70">
    <property type="match status" value="1"/>
</dbReference>
<evidence type="ECO:0000256" key="9">
    <source>
        <dbReference type="ARBA" id="ARBA00022763"/>
    </source>
</evidence>
<evidence type="ECO:0000256" key="2">
    <source>
        <dbReference type="ARBA" id="ARBA00012727"/>
    </source>
</evidence>
<dbReference type="Gene3D" id="3.90.920.10">
    <property type="entry name" value="DNA primase, PRIM domain"/>
    <property type="match status" value="1"/>
</dbReference>
<evidence type="ECO:0000256" key="12">
    <source>
        <dbReference type="ARBA" id="ARBA00022840"/>
    </source>
</evidence>
<comment type="caution">
    <text evidence="23">The sequence shown here is derived from an EMBL/GenBank/DDBJ whole genome shotgun (WGS) entry which is preliminary data.</text>
</comment>
<organism evidence="23 24">
    <name type="scientific">Eiseniibacteriota bacterium</name>
    <dbReference type="NCBI Taxonomy" id="2212470"/>
    <lineage>
        <taxon>Bacteria</taxon>
        <taxon>Candidatus Eiseniibacteriota</taxon>
    </lineage>
</organism>
<dbReference type="PANTHER" id="PTHR42705:SF2">
    <property type="entry name" value="BIFUNCTIONAL NON-HOMOLOGOUS END JOINING PROTEIN LIGD"/>
    <property type="match status" value="1"/>
</dbReference>
<evidence type="ECO:0000256" key="5">
    <source>
        <dbReference type="ARBA" id="ARBA00022695"/>
    </source>
</evidence>
<keyword evidence="4" id="KW-0808">Transferase</keyword>
<evidence type="ECO:0000256" key="16">
    <source>
        <dbReference type="ARBA" id="ARBA00023204"/>
    </source>
</evidence>
<dbReference type="Gene3D" id="2.40.50.140">
    <property type="entry name" value="Nucleic acid-binding proteins"/>
    <property type="match status" value="1"/>
</dbReference>
<keyword evidence="13" id="KW-0239">DNA-directed DNA polymerase</keyword>
<dbReference type="EC" id="6.5.1.1" evidence="2"/>
<dbReference type="Proteomes" id="UP000547674">
    <property type="component" value="Unassembled WGS sequence"/>
</dbReference>
<dbReference type="GO" id="GO:0006281">
    <property type="term" value="P:DNA repair"/>
    <property type="evidence" value="ECO:0007669"/>
    <property type="project" value="UniProtKB-KW"/>
</dbReference>
<feature type="compositionally biased region" description="Polar residues" evidence="21">
    <location>
        <begin position="1"/>
        <end position="12"/>
    </location>
</feature>
<protein>
    <recommendedName>
        <fullName evidence="2">DNA ligase (ATP)</fullName>
        <ecNumber evidence="2">6.5.1.1</ecNumber>
    </recommendedName>
    <alternativeName>
        <fullName evidence="19">NHEJ DNA polymerase</fullName>
    </alternativeName>
</protein>
<evidence type="ECO:0000256" key="13">
    <source>
        <dbReference type="ARBA" id="ARBA00022932"/>
    </source>
</evidence>
<keyword evidence="14" id="KW-0238">DNA-binding</keyword>
<dbReference type="PANTHER" id="PTHR42705">
    <property type="entry name" value="BIFUNCTIONAL NON-HOMOLOGOUS END JOINING PROTEIN LIGD"/>
    <property type="match status" value="1"/>
</dbReference>
<evidence type="ECO:0000256" key="19">
    <source>
        <dbReference type="ARBA" id="ARBA00029943"/>
    </source>
</evidence>
<dbReference type="AlphaFoldDB" id="A0A7Y2EAX1"/>
<dbReference type="InterPro" id="IPR014144">
    <property type="entry name" value="LigD_PE_domain"/>
</dbReference>
<dbReference type="Pfam" id="PF01068">
    <property type="entry name" value="DNA_ligase_A_M"/>
    <property type="match status" value="1"/>
</dbReference>
<dbReference type="Gene3D" id="3.30.470.30">
    <property type="entry name" value="DNA ligase/mRNA capping enzyme"/>
    <property type="match status" value="1"/>
</dbReference>
<evidence type="ECO:0000313" key="23">
    <source>
        <dbReference type="EMBL" id="NNF08444.1"/>
    </source>
</evidence>
<dbReference type="NCBIfam" id="TIGR02777">
    <property type="entry name" value="LigD_PE_dom"/>
    <property type="match status" value="1"/>
</dbReference>
<dbReference type="GO" id="GO:0003887">
    <property type="term" value="F:DNA-directed DNA polymerase activity"/>
    <property type="evidence" value="ECO:0007669"/>
    <property type="project" value="UniProtKB-KW"/>
</dbReference>
<keyword evidence="7" id="KW-0479">Metal-binding</keyword>
<dbReference type="GO" id="GO:0004527">
    <property type="term" value="F:exonuclease activity"/>
    <property type="evidence" value="ECO:0007669"/>
    <property type="project" value="UniProtKB-KW"/>
</dbReference>
<evidence type="ECO:0000256" key="18">
    <source>
        <dbReference type="ARBA" id="ARBA00023268"/>
    </source>
</evidence>
<dbReference type="NCBIfam" id="TIGR02779">
    <property type="entry name" value="NHEJ_ligase_lig"/>
    <property type="match status" value="1"/>
</dbReference>
<evidence type="ECO:0000256" key="4">
    <source>
        <dbReference type="ARBA" id="ARBA00022679"/>
    </source>
</evidence>
<keyword evidence="17" id="KW-0464">Manganese</keyword>
<dbReference type="CDD" id="cd07971">
    <property type="entry name" value="OBF_DNA_ligase_LigD"/>
    <property type="match status" value="1"/>
</dbReference>
<keyword evidence="9" id="KW-0227">DNA damage</keyword>
<dbReference type="InterPro" id="IPR014146">
    <property type="entry name" value="LigD_ligase_dom"/>
</dbReference>
<evidence type="ECO:0000256" key="17">
    <source>
        <dbReference type="ARBA" id="ARBA00023211"/>
    </source>
</evidence>
<dbReference type="GO" id="GO:0003677">
    <property type="term" value="F:DNA binding"/>
    <property type="evidence" value="ECO:0007669"/>
    <property type="project" value="UniProtKB-KW"/>
</dbReference>
<dbReference type="InterPro" id="IPR014145">
    <property type="entry name" value="LigD_pol_dom"/>
</dbReference>
<dbReference type="NCBIfam" id="TIGR02778">
    <property type="entry name" value="ligD_pol"/>
    <property type="match status" value="1"/>
</dbReference>
<keyword evidence="16" id="KW-0234">DNA repair</keyword>
<evidence type="ECO:0000256" key="11">
    <source>
        <dbReference type="ARBA" id="ARBA00022839"/>
    </source>
</evidence>
<evidence type="ECO:0000256" key="7">
    <source>
        <dbReference type="ARBA" id="ARBA00022723"/>
    </source>
</evidence>
<evidence type="ECO:0000256" key="15">
    <source>
        <dbReference type="ARBA" id="ARBA00023172"/>
    </source>
</evidence>
<feature type="domain" description="ATP-dependent DNA ligase family profile" evidence="22">
    <location>
        <begin position="313"/>
        <end position="450"/>
    </location>
</feature>
<dbReference type="Pfam" id="PF04679">
    <property type="entry name" value="DNA_ligase_A_C"/>
    <property type="match status" value="1"/>
</dbReference>
<reference evidence="23 24" key="1">
    <citation type="submission" date="2020-03" db="EMBL/GenBank/DDBJ databases">
        <title>Metabolic flexibility allows generalist bacteria to become dominant in a frequently disturbed ecosystem.</title>
        <authorList>
            <person name="Chen Y.-J."/>
            <person name="Leung P.M."/>
            <person name="Bay S.K."/>
            <person name="Hugenholtz P."/>
            <person name="Kessler A.J."/>
            <person name="Shelley G."/>
            <person name="Waite D.W."/>
            <person name="Cook P.L."/>
            <person name="Greening C."/>
        </authorList>
    </citation>
    <scope>NUCLEOTIDE SEQUENCE [LARGE SCALE GENOMIC DNA]</scope>
    <source>
        <strain evidence="23">SS_bin_28</strain>
    </source>
</reference>
<keyword evidence="5" id="KW-0548">Nucleotidyltransferase</keyword>
<evidence type="ECO:0000256" key="20">
    <source>
        <dbReference type="ARBA" id="ARBA00034003"/>
    </source>
</evidence>
<dbReference type="Pfam" id="PF21686">
    <property type="entry name" value="LigD_Prim-Pol"/>
    <property type="match status" value="1"/>
</dbReference>
<dbReference type="SUPFAM" id="SSF50249">
    <property type="entry name" value="Nucleic acid-binding proteins"/>
    <property type="match status" value="1"/>
</dbReference>
<dbReference type="CDD" id="cd04865">
    <property type="entry name" value="LigD_Pol_like_2"/>
    <property type="match status" value="1"/>
</dbReference>
<dbReference type="SUPFAM" id="SSF56091">
    <property type="entry name" value="DNA ligase/mRNA capping enzyme, catalytic domain"/>
    <property type="match status" value="1"/>
</dbReference>
<evidence type="ECO:0000256" key="6">
    <source>
        <dbReference type="ARBA" id="ARBA00022722"/>
    </source>
</evidence>
<evidence type="ECO:0000256" key="1">
    <source>
        <dbReference type="ARBA" id="ARBA00001936"/>
    </source>
</evidence>
<evidence type="ECO:0000256" key="8">
    <source>
        <dbReference type="ARBA" id="ARBA00022741"/>
    </source>
</evidence>
<evidence type="ECO:0000256" key="3">
    <source>
        <dbReference type="ARBA" id="ARBA00022598"/>
    </source>
</evidence>
<gene>
    <name evidence="23" type="primary">ligD</name>
    <name evidence="23" type="ORF">HKN21_16910</name>
</gene>
<comment type="catalytic activity">
    <reaction evidence="20">
        <text>ATP + (deoxyribonucleotide)n-3'-hydroxyl + 5'-phospho-(deoxyribonucleotide)m = (deoxyribonucleotide)n+m + AMP + diphosphate.</text>
        <dbReference type="EC" id="6.5.1.1"/>
    </reaction>
</comment>
<keyword evidence="12" id="KW-0067">ATP-binding</keyword>
<evidence type="ECO:0000313" key="24">
    <source>
        <dbReference type="Proteomes" id="UP000547674"/>
    </source>
</evidence>
<dbReference type="GO" id="GO:0005524">
    <property type="term" value="F:ATP binding"/>
    <property type="evidence" value="ECO:0007669"/>
    <property type="project" value="UniProtKB-KW"/>
</dbReference>
<keyword evidence="18" id="KW-0511">Multifunctional enzyme</keyword>
<evidence type="ECO:0000256" key="10">
    <source>
        <dbReference type="ARBA" id="ARBA00022801"/>
    </source>
</evidence>
<dbReference type="CDD" id="cd07906">
    <property type="entry name" value="Adenylation_DNA_ligase_LigD_LigC"/>
    <property type="match status" value="1"/>
</dbReference>
<feature type="region of interest" description="Disordered" evidence="21">
    <location>
        <begin position="1"/>
        <end position="26"/>
    </location>
</feature>
<dbReference type="GO" id="GO:0046872">
    <property type="term" value="F:metal ion binding"/>
    <property type="evidence" value="ECO:0007669"/>
    <property type="project" value="UniProtKB-KW"/>
</dbReference>
<keyword evidence="6" id="KW-0540">Nuclease</keyword>
<evidence type="ECO:0000256" key="14">
    <source>
        <dbReference type="ARBA" id="ARBA00023125"/>
    </source>
</evidence>
<dbReference type="InterPro" id="IPR012310">
    <property type="entry name" value="DNA_ligase_ATP-dep_cent"/>
</dbReference>
<dbReference type="InterPro" id="IPR052171">
    <property type="entry name" value="NHEJ_LigD"/>
</dbReference>
<dbReference type="InterPro" id="IPR014143">
    <property type="entry name" value="NHEJ_ligase_prk"/>
</dbReference>
<dbReference type="EMBL" id="JABDJR010000680">
    <property type="protein sequence ID" value="NNF08444.1"/>
    <property type="molecule type" value="Genomic_DNA"/>
</dbReference>
<dbReference type="InterPro" id="IPR012309">
    <property type="entry name" value="DNA_ligase_ATP-dep_C"/>
</dbReference>
<keyword evidence="15" id="KW-0233">DNA recombination</keyword>
<proteinExistence type="predicted"/>
<evidence type="ECO:0000259" key="22">
    <source>
        <dbReference type="PROSITE" id="PS50160"/>
    </source>
</evidence>
<keyword evidence="11" id="KW-0269">Exonuclease</keyword>
<comment type="cofactor">
    <cofactor evidence="1">
        <name>Mn(2+)</name>
        <dbReference type="ChEBI" id="CHEBI:29035"/>
    </cofactor>
</comment>
<keyword evidence="8" id="KW-0547">Nucleotide-binding</keyword>
<name>A0A7Y2EAX1_UNCEI</name>
<keyword evidence="10" id="KW-0378">Hydrolase</keyword>
<dbReference type="GO" id="GO:0003910">
    <property type="term" value="F:DNA ligase (ATP) activity"/>
    <property type="evidence" value="ECO:0007669"/>
    <property type="project" value="UniProtKB-EC"/>
</dbReference>